<dbReference type="SUPFAM" id="SSF161084">
    <property type="entry name" value="MAPEG domain-like"/>
    <property type="match status" value="1"/>
</dbReference>
<protein>
    <submittedName>
        <fullName evidence="6">Uncharacterized protein</fullName>
    </submittedName>
</protein>
<dbReference type="Pfam" id="PF01124">
    <property type="entry name" value="MAPEG"/>
    <property type="match status" value="1"/>
</dbReference>
<evidence type="ECO:0000313" key="6">
    <source>
        <dbReference type="EMBL" id="KAF9739985.1"/>
    </source>
</evidence>
<dbReference type="Proteomes" id="UP000756921">
    <property type="component" value="Unassembled WGS sequence"/>
</dbReference>
<dbReference type="PANTHER" id="PTHR35371:SF1">
    <property type="entry name" value="BLR7753 PROTEIN"/>
    <property type="match status" value="1"/>
</dbReference>
<evidence type="ECO:0000256" key="1">
    <source>
        <dbReference type="ARBA" id="ARBA00004370"/>
    </source>
</evidence>
<proteinExistence type="predicted"/>
<accession>A0A9P6GSZ2</accession>
<evidence type="ECO:0000256" key="5">
    <source>
        <dbReference type="SAM" id="MobiDB-lite"/>
    </source>
</evidence>
<feature type="compositionally biased region" description="Basic residues" evidence="5">
    <location>
        <begin position="33"/>
        <end position="42"/>
    </location>
</feature>
<keyword evidence="7" id="KW-1185">Reference proteome</keyword>
<feature type="region of interest" description="Disordered" evidence="5">
    <location>
        <begin position="1"/>
        <end position="44"/>
    </location>
</feature>
<dbReference type="EMBL" id="WJXW01000002">
    <property type="protein sequence ID" value="KAF9739985.1"/>
    <property type="molecule type" value="Genomic_DNA"/>
</dbReference>
<dbReference type="OrthoDB" id="2421200at2759"/>
<dbReference type="PANTHER" id="PTHR35371">
    <property type="entry name" value="INNER MEMBRANE PROTEIN"/>
    <property type="match status" value="1"/>
</dbReference>
<organism evidence="6 7">
    <name type="scientific">Paraphaeosphaeria minitans</name>
    <dbReference type="NCBI Taxonomy" id="565426"/>
    <lineage>
        <taxon>Eukaryota</taxon>
        <taxon>Fungi</taxon>
        <taxon>Dikarya</taxon>
        <taxon>Ascomycota</taxon>
        <taxon>Pezizomycotina</taxon>
        <taxon>Dothideomycetes</taxon>
        <taxon>Pleosporomycetidae</taxon>
        <taxon>Pleosporales</taxon>
        <taxon>Massarineae</taxon>
        <taxon>Didymosphaeriaceae</taxon>
        <taxon>Paraphaeosphaeria</taxon>
    </lineage>
</organism>
<keyword evidence="4" id="KW-0472">Membrane</keyword>
<dbReference type="AlphaFoldDB" id="A0A9P6GSZ2"/>
<gene>
    <name evidence="6" type="ORF">PMIN01_02620</name>
</gene>
<comment type="subcellular location">
    <subcellularLocation>
        <location evidence="1">Membrane</location>
    </subcellularLocation>
</comment>
<keyword evidence="3" id="KW-1133">Transmembrane helix</keyword>
<sequence>MSSVHHQDDSSTPHTEHVIGDRVPRLLSETQHKQSKPSRTGRRTSITFELPSKEAFGMSDDKKQKAKQVAAENGVVNPGGAAVLGAAPLYLALIPLTSYLTKPDSVLQKLSETLIKLVPGVGISSISSGRAIPALSAIYIFWTFGASGAASAAGQAMGREEGLDNDHPRKHVTKLDGLPLRLRSAHYALMENFPGFALAAALAQVIAPTDSQVVNLLGFHVVAKLFVHYPAYLANIAIPRTLAHISATSALINRECKSFVPGPVSGKFHCIKSLGSKYSLSIASLLLYTEHAHITPSHLMDNSEGPRIQQAALTIQPVPGRNVRRLTGRSSGLYGAAVMSATQLIAAINAGENTVLSTSTNDTPGTIFNRLVGPIWIVTMNLTLAAFKEYVQFTEEPSEEEWAFIEAKLQIANTYFFDHAWNYLNDYHLRQGADYFRLTPLTHMGIINFMTFIGAYFRKDECLALLGPLKHYININELFKQTSLGYQRTTAGQDLLPVQKSCLKLLESLGEFFVTYCQIL</sequence>
<keyword evidence="2" id="KW-0812">Transmembrane</keyword>
<evidence type="ECO:0000313" key="7">
    <source>
        <dbReference type="Proteomes" id="UP000756921"/>
    </source>
</evidence>
<evidence type="ECO:0000256" key="4">
    <source>
        <dbReference type="ARBA" id="ARBA00023136"/>
    </source>
</evidence>
<dbReference type="GO" id="GO:0016020">
    <property type="term" value="C:membrane"/>
    <property type="evidence" value="ECO:0007669"/>
    <property type="project" value="UniProtKB-SubCell"/>
</dbReference>
<dbReference type="InterPro" id="IPR001129">
    <property type="entry name" value="Membr-assoc_MAPEG"/>
</dbReference>
<name>A0A9P6GSZ2_9PLEO</name>
<comment type="caution">
    <text evidence="6">The sequence shown here is derived from an EMBL/GenBank/DDBJ whole genome shotgun (WGS) entry which is preliminary data.</text>
</comment>
<reference evidence="6" key="1">
    <citation type="journal article" date="2020" name="Mol. Plant Microbe Interact.">
        <title>Genome Sequence of the Biocontrol Agent Coniothyrium minitans strain Conio (IMI 134523).</title>
        <authorList>
            <person name="Patel D."/>
            <person name="Shittu T.A."/>
            <person name="Baroncelli R."/>
            <person name="Muthumeenakshi S."/>
            <person name="Osborne T.H."/>
            <person name="Janganan T.K."/>
            <person name="Sreenivasaprasad S."/>
        </authorList>
    </citation>
    <scope>NUCLEOTIDE SEQUENCE</scope>
    <source>
        <strain evidence="6">Conio</strain>
    </source>
</reference>
<evidence type="ECO:0000256" key="3">
    <source>
        <dbReference type="ARBA" id="ARBA00022989"/>
    </source>
</evidence>
<feature type="compositionally biased region" description="Basic and acidic residues" evidence="5">
    <location>
        <begin position="1"/>
        <end position="24"/>
    </location>
</feature>
<evidence type="ECO:0000256" key="2">
    <source>
        <dbReference type="ARBA" id="ARBA00022692"/>
    </source>
</evidence>
<dbReference type="Gene3D" id="1.20.120.550">
    <property type="entry name" value="Membrane associated eicosanoid/glutathione metabolism-like domain"/>
    <property type="match status" value="1"/>
</dbReference>
<dbReference type="InterPro" id="IPR023352">
    <property type="entry name" value="MAPEG-like_dom_sf"/>
</dbReference>